<sequence>MARMTAARAAVEILKLEGVDVAFGVPGAAINPFYAALKAAGGIRHTLARHVEGASHMAEGYTRARAGNIGVCVGTSGPAGTDMITGLYSATGDSIPILCITGQAPTAVLHKEDFQAVDIAAIAAPVTKAATTVLEAAQVPGVFQQAFHLMRSGRPGPVLIDLPIDVQQKEIEFDPETYQPLPVYRPAASRAQIEKAVAMLCAARRPLIVAGGGVVNADACGLLVEFAELTGVPVVPTLMAWGALADDHPLNAGMVGLQTSHRYGNATFLESDFVLGIGNRWANRHTGRLDIYTRGRTFVHVDVEPTQIGRVFPPDYGIASDAKAALQLFVAVARELRDSGGLPDRSQWAESARTRKATLQRRTHFDDVPMKPQRVYEEMNRAFGPETRYVSTIGLSQIAGAQLLHVYRPRHWINCGQAGPLGWTVPAALGVATAEPDAQVVALSGDYDFQFMIEELAVGAQHRIPYVHVVVNNAYLGLIRQAQLGVGIDFQVNLEFENANSPEIGVYGVDHVKVAEGLGCKAIRVTEPGELGAAFERARELAAEHRVPVVVEAVLERVTNISMSTTADISAVVEFEELATEPGHAPTALMPLV</sequence>
<dbReference type="InterPro" id="IPR012000">
    <property type="entry name" value="Thiamin_PyroP_enz_cen_dom"/>
</dbReference>
<feature type="domain" description="Thiamine pyrophosphate enzyme central" evidence="5">
    <location>
        <begin position="193"/>
        <end position="327"/>
    </location>
</feature>
<dbReference type="NCBIfam" id="NF008431">
    <property type="entry name" value="PRK11269.1"/>
    <property type="match status" value="1"/>
</dbReference>
<protein>
    <submittedName>
        <fullName evidence="8">Tartronate-semialdehyde synthase</fullName>
    </submittedName>
</protein>
<accession>A0A1M7K8Y5</accession>
<dbReference type="InterPro" id="IPR006397">
    <property type="entry name" value="Glyox_carbo_lig"/>
</dbReference>
<dbReference type="PANTHER" id="PTHR18968:SF14">
    <property type="entry name" value="GLYOXYLATE CARBOLIGASE"/>
    <property type="match status" value="1"/>
</dbReference>
<dbReference type="Proteomes" id="UP000184111">
    <property type="component" value="Unassembled WGS sequence"/>
</dbReference>
<proteinExistence type="inferred from homology"/>
<keyword evidence="2 4" id="KW-0786">Thiamine pyrophosphate</keyword>
<dbReference type="GO" id="GO:0009436">
    <property type="term" value="P:glyoxylate catabolic process"/>
    <property type="evidence" value="ECO:0007669"/>
    <property type="project" value="InterPro"/>
</dbReference>
<dbReference type="SUPFAM" id="SSF52518">
    <property type="entry name" value="Thiamin diphosphate-binding fold (THDP-binding)"/>
    <property type="match status" value="2"/>
</dbReference>
<dbReference type="Gene3D" id="3.40.50.1220">
    <property type="entry name" value="TPP-binding domain"/>
    <property type="match status" value="1"/>
</dbReference>
<dbReference type="SUPFAM" id="SSF52467">
    <property type="entry name" value="DHS-like NAD/FAD-binding domain"/>
    <property type="match status" value="1"/>
</dbReference>
<gene>
    <name evidence="8" type="ORF">SAMN05216499_112184</name>
</gene>
<dbReference type="InterPro" id="IPR011766">
    <property type="entry name" value="TPP_enzyme_TPP-bd"/>
</dbReference>
<dbReference type="InterPro" id="IPR045229">
    <property type="entry name" value="TPP_enz"/>
</dbReference>
<comment type="catalytic activity">
    <reaction evidence="3">
        <text>2 pyruvate + H(+) = (2S)-2-acetolactate + CO2</text>
        <dbReference type="Rhea" id="RHEA:25249"/>
        <dbReference type="ChEBI" id="CHEBI:15361"/>
        <dbReference type="ChEBI" id="CHEBI:15378"/>
        <dbReference type="ChEBI" id="CHEBI:16526"/>
        <dbReference type="ChEBI" id="CHEBI:58476"/>
        <dbReference type="EC" id="2.2.1.6"/>
    </reaction>
</comment>
<dbReference type="PANTHER" id="PTHR18968">
    <property type="entry name" value="THIAMINE PYROPHOSPHATE ENZYMES"/>
    <property type="match status" value="1"/>
</dbReference>
<keyword evidence="9" id="KW-1185">Reference proteome</keyword>
<dbReference type="GO" id="GO:0030976">
    <property type="term" value="F:thiamine pyrophosphate binding"/>
    <property type="evidence" value="ECO:0007669"/>
    <property type="project" value="InterPro"/>
</dbReference>
<evidence type="ECO:0000313" key="9">
    <source>
        <dbReference type="Proteomes" id="UP000184111"/>
    </source>
</evidence>
<evidence type="ECO:0000256" key="4">
    <source>
        <dbReference type="RuleBase" id="RU362132"/>
    </source>
</evidence>
<dbReference type="GO" id="GO:0005948">
    <property type="term" value="C:acetolactate synthase complex"/>
    <property type="evidence" value="ECO:0007669"/>
    <property type="project" value="TreeGrafter"/>
</dbReference>
<feature type="domain" description="Thiamine pyrophosphate enzyme TPP-binding" evidence="6">
    <location>
        <begin position="393"/>
        <end position="552"/>
    </location>
</feature>
<evidence type="ECO:0000259" key="5">
    <source>
        <dbReference type="Pfam" id="PF00205"/>
    </source>
</evidence>
<dbReference type="FunFam" id="3.40.50.1220:FF:000008">
    <property type="entry name" value="Acetolactate synthase"/>
    <property type="match status" value="1"/>
</dbReference>
<evidence type="ECO:0000256" key="3">
    <source>
        <dbReference type="ARBA" id="ARBA00048670"/>
    </source>
</evidence>
<dbReference type="RefSeq" id="WP_073500261.1">
    <property type="nucleotide sequence ID" value="NZ_FRBI01000012.1"/>
</dbReference>
<feature type="domain" description="Thiamine pyrophosphate enzyme N-terminal TPP-binding" evidence="7">
    <location>
        <begin position="4"/>
        <end position="121"/>
    </location>
</feature>
<dbReference type="InterPro" id="IPR029035">
    <property type="entry name" value="DHS-like_NAD/FAD-binding_dom"/>
</dbReference>
<dbReference type="Pfam" id="PF00205">
    <property type="entry name" value="TPP_enzyme_M"/>
    <property type="match status" value="1"/>
</dbReference>
<dbReference type="GO" id="GO:0050660">
    <property type="term" value="F:flavin adenine dinucleotide binding"/>
    <property type="evidence" value="ECO:0007669"/>
    <property type="project" value="TreeGrafter"/>
</dbReference>
<dbReference type="NCBIfam" id="TIGR01504">
    <property type="entry name" value="glyox_carbo_lig"/>
    <property type="match status" value="1"/>
</dbReference>
<dbReference type="Pfam" id="PF02775">
    <property type="entry name" value="TPP_enzyme_C"/>
    <property type="match status" value="1"/>
</dbReference>
<dbReference type="STRING" id="310782.SAMN05216499_112184"/>
<dbReference type="GO" id="GO:0000287">
    <property type="term" value="F:magnesium ion binding"/>
    <property type="evidence" value="ECO:0007669"/>
    <property type="project" value="InterPro"/>
</dbReference>
<evidence type="ECO:0000313" key="8">
    <source>
        <dbReference type="EMBL" id="SHM61641.1"/>
    </source>
</evidence>
<dbReference type="InterPro" id="IPR012001">
    <property type="entry name" value="Thiamin_PyroP_enz_TPP-bd_dom"/>
</dbReference>
<dbReference type="Gene3D" id="3.40.50.970">
    <property type="match status" value="2"/>
</dbReference>
<evidence type="ECO:0000256" key="1">
    <source>
        <dbReference type="ARBA" id="ARBA00007812"/>
    </source>
</evidence>
<evidence type="ECO:0000259" key="7">
    <source>
        <dbReference type="Pfam" id="PF02776"/>
    </source>
</evidence>
<dbReference type="InterPro" id="IPR029061">
    <property type="entry name" value="THDP-binding"/>
</dbReference>
<organism evidence="8 9">
    <name type="scientific">Actinacidiphila paucisporea</name>
    <dbReference type="NCBI Taxonomy" id="310782"/>
    <lineage>
        <taxon>Bacteria</taxon>
        <taxon>Bacillati</taxon>
        <taxon>Actinomycetota</taxon>
        <taxon>Actinomycetes</taxon>
        <taxon>Kitasatosporales</taxon>
        <taxon>Streptomycetaceae</taxon>
        <taxon>Actinacidiphila</taxon>
    </lineage>
</organism>
<evidence type="ECO:0000256" key="2">
    <source>
        <dbReference type="ARBA" id="ARBA00023052"/>
    </source>
</evidence>
<comment type="similarity">
    <text evidence="1 4">Belongs to the TPP enzyme family.</text>
</comment>
<dbReference type="CDD" id="cd07035">
    <property type="entry name" value="TPP_PYR_POX_like"/>
    <property type="match status" value="1"/>
</dbReference>
<dbReference type="GO" id="GO:0003984">
    <property type="term" value="F:acetolactate synthase activity"/>
    <property type="evidence" value="ECO:0007669"/>
    <property type="project" value="UniProtKB-EC"/>
</dbReference>
<dbReference type="FunFam" id="3.40.50.970:FF:000007">
    <property type="entry name" value="Acetolactate synthase"/>
    <property type="match status" value="1"/>
</dbReference>
<dbReference type="GO" id="GO:0009028">
    <property type="term" value="F:tartronate-semialdehyde synthase activity"/>
    <property type="evidence" value="ECO:0007669"/>
    <property type="project" value="InterPro"/>
</dbReference>
<dbReference type="AlphaFoldDB" id="A0A1M7K8Y5"/>
<dbReference type="EMBL" id="FRBI01000012">
    <property type="protein sequence ID" value="SHM61641.1"/>
    <property type="molecule type" value="Genomic_DNA"/>
</dbReference>
<dbReference type="OrthoDB" id="4494979at2"/>
<reference evidence="8 9" key="1">
    <citation type="submission" date="2016-11" db="EMBL/GenBank/DDBJ databases">
        <authorList>
            <person name="Jaros S."/>
            <person name="Januszkiewicz K."/>
            <person name="Wedrychowicz H."/>
        </authorList>
    </citation>
    <scope>NUCLEOTIDE SEQUENCE [LARGE SCALE GENOMIC DNA]</scope>
    <source>
        <strain evidence="8 9">CGMCC 4.2025</strain>
    </source>
</reference>
<evidence type="ECO:0000259" key="6">
    <source>
        <dbReference type="Pfam" id="PF02775"/>
    </source>
</evidence>
<dbReference type="Pfam" id="PF02776">
    <property type="entry name" value="TPP_enzyme_N"/>
    <property type="match status" value="1"/>
</dbReference>
<dbReference type="GO" id="GO:0009099">
    <property type="term" value="P:L-valine biosynthetic process"/>
    <property type="evidence" value="ECO:0007669"/>
    <property type="project" value="TreeGrafter"/>
</dbReference>
<name>A0A1M7K8Y5_9ACTN</name>
<dbReference type="GO" id="GO:0009097">
    <property type="term" value="P:isoleucine biosynthetic process"/>
    <property type="evidence" value="ECO:0007669"/>
    <property type="project" value="TreeGrafter"/>
</dbReference>